<organism evidence="2">
    <name type="scientific">Heligmosomoides polygyrus</name>
    <name type="common">Parasitic roundworm</name>
    <dbReference type="NCBI Taxonomy" id="6339"/>
    <lineage>
        <taxon>Eukaryota</taxon>
        <taxon>Metazoa</taxon>
        <taxon>Ecdysozoa</taxon>
        <taxon>Nematoda</taxon>
        <taxon>Chromadorea</taxon>
        <taxon>Rhabditida</taxon>
        <taxon>Rhabditina</taxon>
        <taxon>Rhabditomorpha</taxon>
        <taxon>Strongyloidea</taxon>
        <taxon>Heligmosomidae</taxon>
        <taxon>Heligmosomoides</taxon>
    </lineage>
</organism>
<keyword evidence="3" id="KW-1185">Reference proteome</keyword>
<protein>
    <submittedName>
        <fullName evidence="4">CLP1_P domain-containing protein</fullName>
    </submittedName>
</protein>
<proteinExistence type="predicted"/>
<evidence type="ECO:0000313" key="3">
    <source>
        <dbReference type="Proteomes" id="UP000050761"/>
    </source>
</evidence>
<name>A0A3P8CMN9_HELPZ</name>
<dbReference type="EMBL" id="UZAH01027176">
    <property type="protein sequence ID" value="VDO89318.1"/>
    <property type="molecule type" value="Genomic_DNA"/>
</dbReference>
<feature type="region of interest" description="Disordered" evidence="1">
    <location>
        <begin position="67"/>
        <end position="94"/>
    </location>
</feature>
<feature type="compositionally biased region" description="Basic and acidic residues" evidence="1">
    <location>
        <begin position="67"/>
        <end position="77"/>
    </location>
</feature>
<feature type="compositionally biased region" description="Acidic residues" evidence="1">
    <location>
        <begin position="187"/>
        <end position="200"/>
    </location>
</feature>
<dbReference type="AlphaFoldDB" id="A0A3P8CMN9"/>
<dbReference type="WBParaSite" id="HPBE_0001163501-mRNA-1">
    <property type="protein sequence ID" value="HPBE_0001163501-mRNA-1"/>
    <property type="gene ID" value="HPBE_0001163501"/>
</dbReference>
<accession>A0A3P8CMN9</accession>
<evidence type="ECO:0000313" key="2">
    <source>
        <dbReference type="EMBL" id="VDO89318.1"/>
    </source>
</evidence>
<evidence type="ECO:0000256" key="1">
    <source>
        <dbReference type="SAM" id="MobiDB-lite"/>
    </source>
</evidence>
<dbReference type="Proteomes" id="UP000050761">
    <property type="component" value="Unassembled WGS sequence"/>
</dbReference>
<gene>
    <name evidence="2" type="ORF">HPBE_LOCUS11636</name>
</gene>
<feature type="region of interest" description="Disordered" evidence="1">
    <location>
        <begin position="168"/>
        <end position="208"/>
    </location>
</feature>
<sequence>MTKAPACSSSWLPFATTAAESFRLEAEKTEAAKRVTPTASKERRTLKAAYLHSKFVFRSLEDGRHGATKRIQTDKAESWPQGSRPHADTSTNPVRSRIADRFNAQMILDSSPDEVFQSSPLKSAALSQSTTTGTDASNEVVTATQEVVLESDDEDRLKSERFLVDENTRLQSGFSSTEKQEPCPESDSGDSSESSDDEEDNLTRRTVSKMSLTGAAREFADYLLARQSERVMARRDRNMATVTYDVVETVSMYGFSISWLSPKAIMYGPSFARDPATVTLALPLETFPNELSSGITGITGMGGIGGIGVRVGTIIFVDVDGRGASSLSLASLLVRRTKGPSSQPKRAKLHPDVNEELSVPFDFVFEPFLLHAMSVETA</sequence>
<reference evidence="4" key="2">
    <citation type="submission" date="2019-09" db="UniProtKB">
        <authorList>
            <consortium name="WormBaseParasite"/>
        </authorList>
    </citation>
    <scope>IDENTIFICATION</scope>
</reference>
<dbReference type="OrthoDB" id="5875872at2759"/>
<reference evidence="2 3" key="1">
    <citation type="submission" date="2018-11" db="EMBL/GenBank/DDBJ databases">
        <authorList>
            <consortium name="Pathogen Informatics"/>
        </authorList>
    </citation>
    <scope>NUCLEOTIDE SEQUENCE [LARGE SCALE GENOMIC DNA]</scope>
</reference>
<evidence type="ECO:0000313" key="4">
    <source>
        <dbReference type="WBParaSite" id="HPBE_0001163501-mRNA-1"/>
    </source>
</evidence>